<dbReference type="Pfam" id="PF07716">
    <property type="entry name" value="bZIP_2"/>
    <property type="match status" value="1"/>
</dbReference>
<evidence type="ECO:0000256" key="1">
    <source>
        <dbReference type="ARBA" id="ARBA00006951"/>
    </source>
</evidence>
<dbReference type="Proteomes" id="UP001166093">
    <property type="component" value="Unassembled WGS sequence"/>
</dbReference>
<dbReference type="InterPro" id="IPR031106">
    <property type="entry name" value="C/EBP"/>
</dbReference>
<evidence type="ECO:0000256" key="2">
    <source>
        <dbReference type="SAM" id="Coils"/>
    </source>
</evidence>
<organism evidence="5 6">
    <name type="scientific">Polyodon spathula</name>
    <name type="common">North American paddlefish</name>
    <name type="synonym">Squalus spathula</name>
    <dbReference type="NCBI Taxonomy" id="7913"/>
    <lineage>
        <taxon>Eukaryota</taxon>
        <taxon>Metazoa</taxon>
        <taxon>Chordata</taxon>
        <taxon>Craniata</taxon>
        <taxon>Vertebrata</taxon>
        <taxon>Euteleostomi</taxon>
        <taxon>Actinopterygii</taxon>
        <taxon>Chondrostei</taxon>
        <taxon>Acipenseriformes</taxon>
        <taxon>Polyodontidae</taxon>
        <taxon>Polyodon</taxon>
    </lineage>
</organism>
<name>A0ABS2XA81_POLSP</name>
<reference evidence="5" key="1">
    <citation type="journal article" date="2021" name="Cell">
        <title>Tracing the genetic footprints of vertebrate landing in non-teleost ray-finned fishes.</title>
        <authorList>
            <person name="Bi X."/>
            <person name="Wang K."/>
            <person name="Yang L."/>
            <person name="Pan H."/>
            <person name="Jiang H."/>
            <person name="Wei Q."/>
            <person name="Fang M."/>
            <person name="Yu H."/>
            <person name="Zhu C."/>
            <person name="Cai Y."/>
            <person name="He Y."/>
            <person name="Gan X."/>
            <person name="Zeng H."/>
            <person name="Yu D."/>
            <person name="Zhu Y."/>
            <person name="Jiang H."/>
            <person name="Qiu Q."/>
            <person name="Yang H."/>
            <person name="Zhang Y.E."/>
            <person name="Wang W."/>
            <person name="Zhu M."/>
            <person name="He S."/>
            <person name="Zhang G."/>
        </authorList>
    </citation>
    <scope>NUCLEOTIDE SEQUENCE</scope>
    <source>
        <strain evidence="5">Pddl_001</strain>
    </source>
</reference>
<proteinExistence type="inferred from homology"/>
<evidence type="ECO:0000256" key="3">
    <source>
        <dbReference type="SAM" id="MobiDB-lite"/>
    </source>
</evidence>
<feature type="coiled-coil region" evidence="2">
    <location>
        <begin position="65"/>
        <end position="92"/>
    </location>
</feature>
<feature type="region of interest" description="Disordered" evidence="3">
    <location>
        <begin position="97"/>
        <end position="116"/>
    </location>
</feature>
<dbReference type="PROSITE" id="PS50217">
    <property type="entry name" value="BZIP"/>
    <property type="match status" value="1"/>
</dbReference>
<dbReference type="CDD" id="cd14693">
    <property type="entry name" value="bZIP_CEBP"/>
    <property type="match status" value="1"/>
</dbReference>
<dbReference type="EMBL" id="JAAWVQ010008421">
    <property type="protein sequence ID" value="MBN3271145.1"/>
    <property type="molecule type" value="Genomic_DNA"/>
</dbReference>
<dbReference type="PANTHER" id="PTHR23334">
    <property type="entry name" value="CCAAT/ENHANCER BINDING PROTEIN"/>
    <property type="match status" value="1"/>
</dbReference>
<accession>A0ABS2XA81</accession>
<evidence type="ECO:0000259" key="4">
    <source>
        <dbReference type="PROSITE" id="PS50217"/>
    </source>
</evidence>
<gene>
    <name evidence="5" type="primary">Cebpe</name>
    <name evidence="5" type="ORF">GTO93_0004293</name>
</gene>
<evidence type="ECO:0000313" key="5">
    <source>
        <dbReference type="EMBL" id="MBN3271145.1"/>
    </source>
</evidence>
<dbReference type="SUPFAM" id="SSF57959">
    <property type="entry name" value="Leucine zipper domain"/>
    <property type="match status" value="1"/>
</dbReference>
<dbReference type="InterPro" id="IPR004827">
    <property type="entry name" value="bZIP"/>
</dbReference>
<comment type="similarity">
    <text evidence="1">Belongs to the bZIP family. C/EBP subfamily.</text>
</comment>
<keyword evidence="6" id="KW-1185">Reference proteome</keyword>
<feature type="non-terminal residue" evidence="5">
    <location>
        <position position="1"/>
    </location>
</feature>
<dbReference type="InterPro" id="IPR046347">
    <property type="entry name" value="bZIP_sf"/>
</dbReference>
<dbReference type="PANTHER" id="PTHR23334:SF27">
    <property type="entry name" value="CCAAT_ENHANCER-BINDING PROTEIN EPSILON"/>
    <property type="match status" value="1"/>
</dbReference>
<feature type="non-terminal residue" evidence="5">
    <location>
        <position position="116"/>
    </location>
</feature>
<feature type="domain" description="BZIP" evidence="4">
    <location>
        <begin position="33"/>
        <end position="96"/>
    </location>
</feature>
<keyword evidence="2" id="KW-0175">Coiled coil</keyword>
<evidence type="ECO:0000313" key="6">
    <source>
        <dbReference type="Proteomes" id="UP001166093"/>
    </source>
</evidence>
<comment type="caution">
    <text evidence="5">The sequence shown here is derived from an EMBL/GenBank/DDBJ whole genome shotgun (WGS) entry which is preliminary data.</text>
</comment>
<protein>
    <submittedName>
        <fullName evidence="5">CEBPE protein</fullName>
    </submittedName>
</protein>
<dbReference type="Gene3D" id="1.20.5.170">
    <property type="match status" value="1"/>
</dbReference>
<dbReference type="SMART" id="SM00338">
    <property type="entry name" value="BRLZ"/>
    <property type="match status" value="1"/>
</dbReference>
<sequence length="116" mass="13382">MKDGAVSPLYPFPHPSLPGPSSLKLKKAMKKDSLEYRLRRERNNIAVRKSRDKAKRRNLETHKRALDFMAENQQLRERVSRLSQELDTLRNIFRELPPEARQGTATATVSGDLLRS</sequence>